<evidence type="ECO:0000313" key="6">
    <source>
        <dbReference type="EMBL" id="MFK4441419.1"/>
    </source>
</evidence>
<organism evidence="6 7">
    <name type="scientific">Caballeronia udeis</name>
    <dbReference type="NCBI Taxonomy" id="1232866"/>
    <lineage>
        <taxon>Bacteria</taxon>
        <taxon>Pseudomonadati</taxon>
        <taxon>Pseudomonadota</taxon>
        <taxon>Betaproteobacteria</taxon>
        <taxon>Burkholderiales</taxon>
        <taxon>Burkholderiaceae</taxon>
        <taxon>Caballeronia</taxon>
    </lineage>
</organism>
<evidence type="ECO:0000256" key="1">
    <source>
        <dbReference type="ARBA" id="ARBA00009437"/>
    </source>
</evidence>
<feature type="domain" description="HTH lysR-type" evidence="5">
    <location>
        <begin position="11"/>
        <end position="68"/>
    </location>
</feature>
<dbReference type="EMBL" id="JBIYDN010000003">
    <property type="protein sequence ID" value="MFK4441419.1"/>
    <property type="molecule type" value="Genomic_DNA"/>
</dbReference>
<gene>
    <name evidence="6" type="ORF">ABH943_001430</name>
</gene>
<dbReference type="InterPro" id="IPR036390">
    <property type="entry name" value="WH_DNA-bd_sf"/>
</dbReference>
<evidence type="ECO:0000256" key="3">
    <source>
        <dbReference type="ARBA" id="ARBA00023125"/>
    </source>
</evidence>
<proteinExistence type="inferred from homology"/>
<comment type="similarity">
    <text evidence="1">Belongs to the LysR transcriptional regulatory family.</text>
</comment>
<comment type="caution">
    <text evidence="6">The sequence shown here is derived from an EMBL/GenBank/DDBJ whole genome shotgun (WGS) entry which is preliminary data.</text>
</comment>
<keyword evidence="7" id="KW-1185">Reference proteome</keyword>
<dbReference type="CDD" id="cd08414">
    <property type="entry name" value="PBP2_LTTR_aromatics_like"/>
    <property type="match status" value="1"/>
</dbReference>
<dbReference type="SUPFAM" id="SSF46785">
    <property type="entry name" value="Winged helix' DNA-binding domain"/>
    <property type="match status" value="1"/>
</dbReference>
<dbReference type="InterPro" id="IPR036388">
    <property type="entry name" value="WH-like_DNA-bd_sf"/>
</dbReference>
<dbReference type="PANTHER" id="PTHR30346:SF0">
    <property type="entry name" value="HCA OPERON TRANSCRIPTIONAL ACTIVATOR HCAR"/>
    <property type="match status" value="1"/>
</dbReference>
<evidence type="ECO:0000313" key="7">
    <source>
        <dbReference type="Proteomes" id="UP001620514"/>
    </source>
</evidence>
<keyword evidence="2" id="KW-0805">Transcription regulation</keyword>
<dbReference type="PANTHER" id="PTHR30346">
    <property type="entry name" value="TRANSCRIPTIONAL DUAL REGULATOR HCAR-RELATED"/>
    <property type="match status" value="1"/>
</dbReference>
<dbReference type="Pfam" id="PF00126">
    <property type="entry name" value="HTH_1"/>
    <property type="match status" value="1"/>
</dbReference>
<dbReference type="PRINTS" id="PR00039">
    <property type="entry name" value="HTHLYSR"/>
</dbReference>
<sequence length="313" mass="34496">MSQSELIGTRVDAKLVATFCVVAEELHFARAAERLFMSQPALSHQIRRLEEAVDAELFIRTTRSVQLTPAGVVMLEHARELLRDMERMVRRVGQAARGETGTLSVGLTPTAACSPLAEALHRYRLANPGIELDLHELNSVEMQGALRLRTIDVALMRPTALDADMRVEVIYREPMYVAMRSDHPLTTKSSVDLADIGNYPLVGYRADASPYFRRLINSAFSIARVVPSFLQDSVLPTLLTLVEAGVGLGVVPESIISARGGNLVYRKLPQREELTAKIVVTECQANLNPAVRPFILSIANPTLQGDIQEERAS</sequence>
<dbReference type="GO" id="GO:0003677">
    <property type="term" value="F:DNA binding"/>
    <property type="evidence" value="ECO:0007669"/>
    <property type="project" value="UniProtKB-KW"/>
</dbReference>
<reference evidence="6 7" key="1">
    <citation type="submission" date="2024-10" db="EMBL/GenBank/DDBJ databases">
        <authorList>
            <person name="Deangelis K."/>
            <person name="Huntemann M."/>
            <person name="Clum A."/>
            <person name="Wang J."/>
            <person name="Palaniappan K."/>
            <person name="Ritter S."/>
            <person name="Chen I.-M."/>
            <person name="Stamatis D."/>
            <person name="Reddy T."/>
            <person name="O'Malley R."/>
            <person name="Daum C."/>
            <person name="Ng V."/>
            <person name="Ivanova N."/>
            <person name="Kyrpides N."/>
            <person name="Woyke T."/>
        </authorList>
    </citation>
    <scope>NUCLEOTIDE SEQUENCE [LARGE SCALE GENOMIC DNA]</scope>
    <source>
        <strain evidence="6 7">GAS97</strain>
    </source>
</reference>
<dbReference type="PROSITE" id="PS50931">
    <property type="entry name" value="HTH_LYSR"/>
    <property type="match status" value="1"/>
</dbReference>
<reference evidence="6 7" key="2">
    <citation type="submission" date="2024-11" db="EMBL/GenBank/DDBJ databases">
        <title>Using genomics to understand microbial adaptation to soil warming.</title>
        <authorList>
            <person name="Deangelis K.M. PhD."/>
        </authorList>
    </citation>
    <scope>NUCLEOTIDE SEQUENCE [LARGE SCALE GENOMIC DNA]</scope>
    <source>
        <strain evidence="6 7">GAS97</strain>
    </source>
</reference>
<dbReference type="SUPFAM" id="SSF53850">
    <property type="entry name" value="Periplasmic binding protein-like II"/>
    <property type="match status" value="1"/>
</dbReference>
<accession>A0ABW8MDL3</accession>
<dbReference type="InterPro" id="IPR000847">
    <property type="entry name" value="LysR_HTH_N"/>
</dbReference>
<dbReference type="Pfam" id="PF03466">
    <property type="entry name" value="LysR_substrate"/>
    <property type="match status" value="1"/>
</dbReference>
<protein>
    <submittedName>
        <fullName evidence="6">DNA-binding transcriptional LysR family regulator</fullName>
    </submittedName>
</protein>
<dbReference type="Gene3D" id="3.40.190.10">
    <property type="entry name" value="Periplasmic binding protein-like II"/>
    <property type="match status" value="2"/>
</dbReference>
<keyword evidence="3 6" id="KW-0238">DNA-binding</keyword>
<keyword evidence="4" id="KW-0804">Transcription</keyword>
<evidence type="ECO:0000256" key="4">
    <source>
        <dbReference type="ARBA" id="ARBA00023163"/>
    </source>
</evidence>
<evidence type="ECO:0000256" key="2">
    <source>
        <dbReference type="ARBA" id="ARBA00023015"/>
    </source>
</evidence>
<name>A0ABW8MDL3_9BURK</name>
<evidence type="ECO:0000259" key="5">
    <source>
        <dbReference type="PROSITE" id="PS50931"/>
    </source>
</evidence>
<dbReference type="Gene3D" id="1.10.10.10">
    <property type="entry name" value="Winged helix-like DNA-binding domain superfamily/Winged helix DNA-binding domain"/>
    <property type="match status" value="1"/>
</dbReference>
<dbReference type="InterPro" id="IPR005119">
    <property type="entry name" value="LysR_subst-bd"/>
</dbReference>
<dbReference type="Proteomes" id="UP001620514">
    <property type="component" value="Unassembled WGS sequence"/>
</dbReference>